<sequence>MASLSVLQVDKDEGDICSAFWNHSRSLEAFQGYAESLGQVKFVILLAVVDDMATMRHQNTISLTSSFGAELQAKLDTQARVEPAVKAQAGAHDKPLDDAPNTEHEHEKQTLHRLEFKKVSSAFGQPTSGIKLRVWHL</sequence>
<dbReference type="Proteomes" id="UP001189624">
    <property type="component" value="Chromosome 9"/>
</dbReference>
<feature type="region of interest" description="Disordered" evidence="1">
    <location>
        <begin position="84"/>
        <end position="110"/>
    </location>
</feature>
<accession>A0AA86T6H4</accession>
<dbReference type="AlphaFoldDB" id="A0AA86T6H4"/>
<organism evidence="2 3">
    <name type="scientific">Sphenostylis stenocarpa</name>
    <dbReference type="NCBI Taxonomy" id="92480"/>
    <lineage>
        <taxon>Eukaryota</taxon>
        <taxon>Viridiplantae</taxon>
        <taxon>Streptophyta</taxon>
        <taxon>Embryophyta</taxon>
        <taxon>Tracheophyta</taxon>
        <taxon>Spermatophyta</taxon>
        <taxon>Magnoliopsida</taxon>
        <taxon>eudicotyledons</taxon>
        <taxon>Gunneridae</taxon>
        <taxon>Pentapetalae</taxon>
        <taxon>rosids</taxon>
        <taxon>fabids</taxon>
        <taxon>Fabales</taxon>
        <taxon>Fabaceae</taxon>
        <taxon>Papilionoideae</taxon>
        <taxon>50 kb inversion clade</taxon>
        <taxon>NPAAA clade</taxon>
        <taxon>indigoferoid/millettioid clade</taxon>
        <taxon>Phaseoleae</taxon>
        <taxon>Sphenostylis</taxon>
    </lineage>
</organism>
<dbReference type="Gramene" id="rna-AYBTSS11_LOCUS27491">
    <property type="protein sequence ID" value="CAJ1975378.1"/>
    <property type="gene ID" value="gene-AYBTSS11_LOCUS27491"/>
</dbReference>
<evidence type="ECO:0000256" key="1">
    <source>
        <dbReference type="SAM" id="MobiDB-lite"/>
    </source>
</evidence>
<dbReference type="EMBL" id="OY731406">
    <property type="protein sequence ID" value="CAJ1975378.1"/>
    <property type="molecule type" value="Genomic_DNA"/>
</dbReference>
<evidence type="ECO:0000313" key="2">
    <source>
        <dbReference type="EMBL" id="CAJ1975378.1"/>
    </source>
</evidence>
<gene>
    <name evidence="2" type="ORF">AYBTSS11_LOCUS27491</name>
</gene>
<keyword evidence="3" id="KW-1185">Reference proteome</keyword>
<name>A0AA86T6H4_9FABA</name>
<evidence type="ECO:0000313" key="3">
    <source>
        <dbReference type="Proteomes" id="UP001189624"/>
    </source>
</evidence>
<feature type="compositionally biased region" description="Basic and acidic residues" evidence="1">
    <location>
        <begin position="91"/>
        <end position="110"/>
    </location>
</feature>
<proteinExistence type="predicted"/>
<reference evidence="2" key="1">
    <citation type="submission" date="2023-10" db="EMBL/GenBank/DDBJ databases">
        <authorList>
            <person name="Domelevo Entfellner J.-B."/>
        </authorList>
    </citation>
    <scope>NUCLEOTIDE SEQUENCE</scope>
</reference>
<protein>
    <submittedName>
        <fullName evidence="2">Uncharacterized protein</fullName>
    </submittedName>
</protein>